<dbReference type="Pfam" id="PF07730">
    <property type="entry name" value="HisKA_3"/>
    <property type="match status" value="1"/>
</dbReference>
<evidence type="ECO:0000313" key="9">
    <source>
        <dbReference type="Proteomes" id="UP001595868"/>
    </source>
</evidence>
<keyword evidence="2 8" id="KW-0418">Kinase</keyword>
<dbReference type="PANTHER" id="PTHR24421:SF62">
    <property type="entry name" value="SENSORY TRANSDUCTION HISTIDINE KINASE"/>
    <property type="match status" value="1"/>
</dbReference>
<evidence type="ECO:0000256" key="1">
    <source>
        <dbReference type="ARBA" id="ARBA00022679"/>
    </source>
</evidence>
<keyword evidence="6" id="KW-0472">Membrane</keyword>
<dbReference type="PIRSF" id="PIRSF037434">
    <property type="entry name" value="STHK_ChrS"/>
    <property type="match status" value="1"/>
</dbReference>
<feature type="transmembrane region" description="Helical" evidence="6">
    <location>
        <begin position="46"/>
        <end position="65"/>
    </location>
</feature>
<dbReference type="PANTHER" id="PTHR24421">
    <property type="entry name" value="NITRATE/NITRITE SENSOR PROTEIN NARX-RELATED"/>
    <property type="match status" value="1"/>
</dbReference>
<dbReference type="Proteomes" id="UP001595868">
    <property type="component" value="Unassembled WGS sequence"/>
</dbReference>
<dbReference type="InterPro" id="IPR011712">
    <property type="entry name" value="Sig_transdc_His_kin_sub3_dim/P"/>
</dbReference>
<accession>A0ABV8KET0</accession>
<keyword evidence="6" id="KW-1133">Transmembrane helix</keyword>
<keyword evidence="6" id="KW-0812">Transmembrane</keyword>
<comment type="caution">
    <text evidence="8">The sequence shown here is derived from an EMBL/GenBank/DDBJ whole genome shotgun (WGS) entry which is preliminary data.</text>
</comment>
<evidence type="ECO:0000256" key="5">
    <source>
        <dbReference type="SAM" id="MobiDB-lite"/>
    </source>
</evidence>
<dbReference type="Pfam" id="PF02518">
    <property type="entry name" value="HATPase_c"/>
    <property type="match status" value="1"/>
</dbReference>
<dbReference type="Gene3D" id="1.20.5.1930">
    <property type="match status" value="1"/>
</dbReference>
<evidence type="ECO:0000259" key="7">
    <source>
        <dbReference type="SMART" id="SM00387"/>
    </source>
</evidence>
<proteinExistence type="predicted"/>
<dbReference type="InterPro" id="IPR050482">
    <property type="entry name" value="Sensor_HK_TwoCompSys"/>
</dbReference>
<feature type="transmembrane region" description="Helical" evidence="6">
    <location>
        <begin position="21"/>
        <end position="40"/>
    </location>
</feature>
<dbReference type="SMART" id="SM00387">
    <property type="entry name" value="HATPase_c"/>
    <property type="match status" value="1"/>
</dbReference>
<feature type="transmembrane region" description="Helical" evidence="6">
    <location>
        <begin position="77"/>
        <end position="100"/>
    </location>
</feature>
<dbReference type="InterPro" id="IPR036890">
    <property type="entry name" value="HATPase_C_sf"/>
</dbReference>
<evidence type="ECO:0000256" key="3">
    <source>
        <dbReference type="ARBA" id="ARBA00023012"/>
    </source>
</evidence>
<keyword evidence="1" id="KW-0808">Transferase</keyword>
<feature type="compositionally biased region" description="Low complexity" evidence="5">
    <location>
        <begin position="376"/>
        <end position="393"/>
    </location>
</feature>
<dbReference type="SUPFAM" id="SSF55874">
    <property type="entry name" value="ATPase domain of HSP90 chaperone/DNA topoisomerase II/histidine kinase"/>
    <property type="match status" value="1"/>
</dbReference>
<evidence type="ECO:0000313" key="8">
    <source>
        <dbReference type="EMBL" id="MFC4104562.1"/>
    </source>
</evidence>
<feature type="transmembrane region" description="Helical" evidence="6">
    <location>
        <begin position="147"/>
        <end position="168"/>
    </location>
</feature>
<evidence type="ECO:0000256" key="4">
    <source>
        <dbReference type="SAM" id="Coils"/>
    </source>
</evidence>
<dbReference type="Gene3D" id="3.30.565.10">
    <property type="entry name" value="Histidine kinase-like ATPase, C-terminal domain"/>
    <property type="match status" value="1"/>
</dbReference>
<dbReference type="InterPro" id="IPR003594">
    <property type="entry name" value="HATPase_dom"/>
</dbReference>
<sequence>MTSALHEADRLDAWTSREDRVFQALPYGTLVLSTGLAALIGPPSPGPRLLALFAIATGTLGWVAVGHRCRRGWQGSPLRAVVFFLGFLCCAGALVVLSPWYGFFAWCGYLYAFDALPGRWAIPGVAGAALVSATAIAGGPPTDGPSWAFWAVIALASMIIASAVGWFAKVREQQNILRKRAIQELAETNRKLEESMRENQGLHTQLLIQAREAGVLDERQRMAREIHDTIAQGLAGVITQLEAAGQARDRRVDWQRHVDNATRLARESLTEARRSVRAIGPEPLATAQLPDALADLVERWSGLQGVRAEITTTGTIRRMHPEIEVALLRTAQEALTNVAKHAAASRVGLTLSYMEDVVTLDVRDDGVGFAIPPEPATAARTAPATPAGTAGTAGPDGDGGPAGDPAGAERPGGFGLAAMRQRVSRVAGRLDIESEPGAGTAISATVPAVLTGAA</sequence>
<feature type="region of interest" description="Disordered" evidence="5">
    <location>
        <begin position="371"/>
        <end position="413"/>
    </location>
</feature>
<keyword evidence="4" id="KW-0175">Coiled coil</keyword>
<dbReference type="InterPro" id="IPR017205">
    <property type="entry name" value="Sig_transdc_His_kinase_ChrS"/>
</dbReference>
<dbReference type="CDD" id="cd16917">
    <property type="entry name" value="HATPase_UhpB-NarQ-NarX-like"/>
    <property type="match status" value="1"/>
</dbReference>
<dbReference type="GO" id="GO:0016301">
    <property type="term" value="F:kinase activity"/>
    <property type="evidence" value="ECO:0007669"/>
    <property type="project" value="UniProtKB-KW"/>
</dbReference>
<feature type="transmembrane region" description="Helical" evidence="6">
    <location>
        <begin position="120"/>
        <end position="140"/>
    </location>
</feature>
<dbReference type="EMBL" id="JBHSBN010000001">
    <property type="protein sequence ID" value="MFC4104562.1"/>
    <property type="molecule type" value="Genomic_DNA"/>
</dbReference>
<feature type="region of interest" description="Disordered" evidence="5">
    <location>
        <begin position="430"/>
        <end position="454"/>
    </location>
</feature>
<organism evidence="8 9">
    <name type="scientific">Micromonospora zhanjiangensis</name>
    <dbReference type="NCBI Taxonomy" id="1522057"/>
    <lineage>
        <taxon>Bacteria</taxon>
        <taxon>Bacillati</taxon>
        <taxon>Actinomycetota</taxon>
        <taxon>Actinomycetes</taxon>
        <taxon>Micromonosporales</taxon>
        <taxon>Micromonosporaceae</taxon>
        <taxon>Micromonospora</taxon>
    </lineage>
</organism>
<feature type="coiled-coil region" evidence="4">
    <location>
        <begin position="171"/>
        <end position="205"/>
    </location>
</feature>
<gene>
    <name evidence="8" type="ORF">ACFOX0_01215</name>
</gene>
<evidence type="ECO:0000256" key="6">
    <source>
        <dbReference type="SAM" id="Phobius"/>
    </source>
</evidence>
<dbReference type="RefSeq" id="WP_377541489.1">
    <property type="nucleotide sequence ID" value="NZ_JBHSBN010000001.1"/>
</dbReference>
<evidence type="ECO:0000256" key="2">
    <source>
        <dbReference type="ARBA" id="ARBA00022777"/>
    </source>
</evidence>
<keyword evidence="3" id="KW-0902">Two-component regulatory system</keyword>
<name>A0ABV8KET0_9ACTN</name>
<feature type="domain" description="Histidine kinase/HSP90-like ATPase" evidence="7">
    <location>
        <begin position="322"/>
        <end position="450"/>
    </location>
</feature>
<reference evidence="9" key="1">
    <citation type="journal article" date="2019" name="Int. J. Syst. Evol. Microbiol.">
        <title>The Global Catalogue of Microorganisms (GCM) 10K type strain sequencing project: providing services to taxonomists for standard genome sequencing and annotation.</title>
        <authorList>
            <consortium name="The Broad Institute Genomics Platform"/>
            <consortium name="The Broad Institute Genome Sequencing Center for Infectious Disease"/>
            <person name="Wu L."/>
            <person name="Ma J."/>
        </authorList>
    </citation>
    <scope>NUCLEOTIDE SEQUENCE [LARGE SCALE GENOMIC DNA]</scope>
    <source>
        <strain evidence="9">2902at01</strain>
    </source>
</reference>
<keyword evidence="9" id="KW-1185">Reference proteome</keyword>
<protein>
    <submittedName>
        <fullName evidence="8">Sensor histidine kinase</fullName>
    </submittedName>
</protein>